<evidence type="ECO:0000256" key="1">
    <source>
        <dbReference type="ARBA" id="ARBA00022801"/>
    </source>
</evidence>
<keyword evidence="5" id="KW-1185">Reference proteome</keyword>
<dbReference type="Gene3D" id="3.20.20.80">
    <property type="entry name" value="Glycosidases"/>
    <property type="match status" value="1"/>
</dbReference>
<name>A0ABV8S4Q3_9BACL</name>
<feature type="domain" description="Glycoside hydrolase family 42 N-terminal" evidence="3">
    <location>
        <begin position="523"/>
        <end position="614"/>
    </location>
</feature>
<dbReference type="SUPFAM" id="SSF51445">
    <property type="entry name" value="(Trans)glycosidases"/>
    <property type="match status" value="1"/>
</dbReference>
<dbReference type="Gene3D" id="3.40.50.880">
    <property type="match status" value="1"/>
</dbReference>
<dbReference type="Pfam" id="PF02449">
    <property type="entry name" value="Glyco_hydro_42"/>
    <property type="match status" value="1"/>
</dbReference>
<dbReference type="InterPro" id="IPR017853">
    <property type="entry name" value="GH"/>
</dbReference>
<reference evidence="5" key="1">
    <citation type="journal article" date="2019" name="Int. J. Syst. Evol. Microbiol.">
        <title>The Global Catalogue of Microorganisms (GCM) 10K type strain sequencing project: providing services to taxonomists for standard genome sequencing and annotation.</title>
        <authorList>
            <consortium name="The Broad Institute Genomics Platform"/>
            <consortium name="The Broad Institute Genome Sequencing Center for Infectious Disease"/>
            <person name="Wu L."/>
            <person name="Ma J."/>
        </authorList>
    </citation>
    <scope>NUCLEOTIDE SEQUENCE [LARGE SCALE GENOMIC DNA]</scope>
    <source>
        <strain evidence="5">CGMCC 4.1641</strain>
    </source>
</reference>
<organism evidence="4 5">
    <name type="scientific">Cohnella boryungensis</name>
    <dbReference type="NCBI Taxonomy" id="768479"/>
    <lineage>
        <taxon>Bacteria</taxon>
        <taxon>Bacillati</taxon>
        <taxon>Bacillota</taxon>
        <taxon>Bacilli</taxon>
        <taxon>Bacillales</taxon>
        <taxon>Paenibacillaceae</taxon>
        <taxon>Cohnella</taxon>
    </lineage>
</organism>
<evidence type="ECO:0000313" key="4">
    <source>
        <dbReference type="EMBL" id="MFC4301833.1"/>
    </source>
</evidence>
<evidence type="ECO:0000256" key="2">
    <source>
        <dbReference type="ARBA" id="ARBA00023295"/>
    </source>
</evidence>
<gene>
    <name evidence="4" type="ORF">ACFO1S_00100</name>
</gene>
<keyword evidence="2 4" id="KW-0326">Glycosidase</keyword>
<dbReference type="EMBL" id="JBHSED010000001">
    <property type="protein sequence ID" value="MFC4301833.1"/>
    <property type="molecule type" value="Genomic_DNA"/>
</dbReference>
<comment type="caution">
    <text evidence="4">The sequence shown here is derived from an EMBL/GenBank/DDBJ whole genome shotgun (WGS) entry which is preliminary data.</text>
</comment>
<keyword evidence="1 4" id="KW-0378">Hydrolase</keyword>
<dbReference type="GO" id="GO:0004565">
    <property type="term" value="F:beta-galactosidase activity"/>
    <property type="evidence" value="ECO:0007669"/>
    <property type="project" value="UniProtKB-EC"/>
</dbReference>
<dbReference type="RefSeq" id="WP_204604693.1">
    <property type="nucleotide sequence ID" value="NZ_JBHSED010000001.1"/>
</dbReference>
<dbReference type="EC" id="3.2.1.23" evidence="4"/>
<sequence>MRSAIVFYDERLPFAGARPGDTALASFPPGFRIAGLDELPSALEKADCLINLHGPYFPKGAWAAILHFLEEGGALLHLGGKPFRIPVREAEGAVVAERKQTAYHQQLRIHEILRVDPAPIARYAASEEYPLLRGREELFSVQETDGFVLHATRADDRVGEGGTSGPMDAHIHALLKGISPEGREVAAPIVLIENVKGAFAGGRWVFANLLPEARFWEQGGVEALVEWAAFARQGVTELWLKPGAAVYEPGEQARLMLQGQRLARRGETAGKPEIRWEFRLQLFRHSGTTREQIGEERFALPITRELSIVRIPAPSAVEAGQYTLECRAESEKGETRLLLQGYWGMDKALLEQGEPLRCGRDYFRKNGRPMPVVGMTYMGSDVGRKFLFLPNVALWDRDMARMKEAGVNLIRTGIWTAWRQVMFVDGHPYEEVLRAIDAFILTAVKHGMEVTFTFFSFVPEAWEGVNPYLDPRSVEAQKRFVAAIVSRHATTANVHWDLINEPSLFDPARIFSGPATAGDEFERTRFAEWLEKRHGTIAALQERWDMTPRQLPDFRSARLPDITDVNFRTTPILPKKSGPWLDYALFTMDMHNRWIEEMTSAIRACGGRQPVTVGQDEALSAQRPSPHFYAEAVDYTTMHSWWLMDHLVWDGIFAKTPDKPCLVQETGIMYVETGNGFAKRTEKELRSILERKYAYAFATGGAGAVQWIWNTNSYMNNVNESNIGALRADGSEKPEADVSYRFGQFMASIGDLFEDREPEEICVVYPYANDFSTRKLAFDATAKLTRTLAYEMKTAFRAAGEYHLEQLAGDPAKLIIVPGAHQFSDGAMDKLVRWMERQGGTLLVTGALGLDEYGAPTSRLQELTGARRIRNALREEALSLNGRLYPVSFGGERIAQLSLETPPTAGEGAAGVHVIPVGRGRLIWCPLPVELNDRTEPIAALYRYALDAAGVRPELLWLQGGDEPGVYGRKLAFPRGVLFVFVSESSRRIPVKVEDPANGAVYSFELDSERAVLFAVDGNGAIRSVYRPDEVAVLSST</sequence>
<dbReference type="Proteomes" id="UP001595755">
    <property type="component" value="Unassembled WGS sequence"/>
</dbReference>
<dbReference type="CDD" id="cd03143">
    <property type="entry name" value="A4_beta-galactosidase_middle_domain"/>
    <property type="match status" value="1"/>
</dbReference>
<protein>
    <submittedName>
        <fullName evidence="4">Beta-galactosidase</fullName>
        <ecNumber evidence="4">3.2.1.23</ecNumber>
    </submittedName>
</protein>
<dbReference type="InterPro" id="IPR029062">
    <property type="entry name" value="Class_I_gatase-like"/>
</dbReference>
<dbReference type="InterPro" id="IPR013529">
    <property type="entry name" value="Glyco_hydro_42_N"/>
</dbReference>
<evidence type="ECO:0000259" key="3">
    <source>
        <dbReference type="Pfam" id="PF02449"/>
    </source>
</evidence>
<proteinExistence type="predicted"/>
<accession>A0ABV8S4Q3</accession>
<evidence type="ECO:0000313" key="5">
    <source>
        <dbReference type="Proteomes" id="UP001595755"/>
    </source>
</evidence>